<dbReference type="PANTHER" id="PTHR47039:SF1">
    <property type="entry name" value="INOSITOL POLYPHOSPHATE 5-PHOSPHATASE E"/>
    <property type="match status" value="1"/>
</dbReference>
<evidence type="ECO:0000256" key="6">
    <source>
        <dbReference type="ARBA" id="ARBA00075837"/>
    </source>
</evidence>
<evidence type="ECO:0000256" key="5">
    <source>
        <dbReference type="ARBA" id="ARBA00023273"/>
    </source>
</evidence>
<dbReference type="InterPro" id="IPR036691">
    <property type="entry name" value="Endo/exonu/phosph_ase_sf"/>
</dbReference>
<dbReference type="EMBL" id="KK852421">
    <property type="protein sequence ID" value="KDR24280.1"/>
    <property type="molecule type" value="Genomic_DNA"/>
</dbReference>
<keyword evidence="4" id="KW-0443">Lipid metabolism</keyword>
<accession>A0A067RTZ0</accession>
<evidence type="ECO:0000256" key="1">
    <source>
        <dbReference type="ARBA" id="ARBA00004138"/>
    </source>
</evidence>
<keyword evidence="5" id="KW-0966">Cell projection</keyword>
<sequence length="726" mass="80954">MEMSDEDVIDVQDHCSKLKPKKKSLCSLMQKKTKVGCLSAESEELSLQDNIQSNLSITQKDKKDDSSTIVSPVKKNSSTAKSEDSQNKDGSREEQEICRLGSPRDFSNSTKLSLCCAMTESSRSLNHQHSSNYHRSNNTERSNQNDQSIPAAAFCDTEDMNIKMQNVGKASSVDERTLSAACSREVGTESHQQEICSRSVPVSRQPSLRISHSPSPSEVSSCESTPPMQTPSQAQLRSRLLSHRRSADNLLLSSSSYPSPSLRHSSPDSSQSAPDPIRGYKKRSSSHDTMLPPHRNGKDGRVSVPFRGSHGNLGSENGAICGIVASMDSLARHSLLAAQVLHLIPTTKARNRNFLHGRIAVTSLLGLEELERTLPQRELRIFVGTWNMNGQTPPPQLNDFMLPDDLEHVPDVIAVGTQESFSERFEWEVSIQETVGPSHLLLHSATLGTIHLAIFIRRDLLWFCSVAEDSSFSVRPGTAFKTKGAVAIGFMVFGTSYLFITAHLTAHLDKVKERIQDVRRIVRSLDLPKQLPVRHKSKDVTQNFDCVFWCGDLNFRLLQPRDEVVQWVAEQRFPVPHPLTLQSDQLRNSRIEGSIFRDFEEGPITFPPTYKYDPGTQRFDTSHKQRAPAYTDRILFKSKGSSHRRDLSGSTSVGLLECLMYTSVPSICTSDHKPVWGLYRSTVRPGVDTIPLAAGLFNREVYLEGIRRRAAAMDKRKGKSTICSIQ</sequence>
<dbReference type="EC" id="3.1.3.36" evidence="2"/>
<dbReference type="SUPFAM" id="SSF56219">
    <property type="entry name" value="DNase I-like"/>
    <property type="match status" value="1"/>
</dbReference>
<keyword evidence="10" id="KW-1185">Reference proteome</keyword>
<dbReference type="FunFam" id="3.60.10.10:FF:000039">
    <property type="entry name" value="72 kDa inositol polyphosphate 5-phosphatase"/>
    <property type="match status" value="1"/>
</dbReference>
<gene>
    <name evidence="9" type="ORF">L798_06742</name>
</gene>
<evidence type="ECO:0000256" key="2">
    <source>
        <dbReference type="ARBA" id="ARBA00013044"/>
    </source>
</evidence>
<dbReference type="GO" id="GO:0005929">
    <property type="term" value="C:cilium"/>
    <property type="evidence" value="ECO:0007669"/>
    <property type="project" value="UniProtKB-SubCell"/>
</dbReference>
<feature type="compositionally biased region" description="Polar residues" evidence="7">
    <location>
        <begin position="67"/>
        <end position="80"/>
    </location>
</feature>
<dbReference type="Pfam" id="PF22669">
    <property type="entry name" value="Exo_endo_phos2"/>
    <property type="match status" value="1"/>
</dbReference>
<dbReference type="STRING" id="136037.A0A067RTZ0"/>
<dbReference type="InterPro" id="IPR053321">
    <property type="entry name" value="IPP-5-Phosphatase_Type_IV"/>
</dbReference>
<dbReference type="AlphaFoldDB" id="A0A067RTZ0"/>
<feature type="compositionally biased region" description="Polar residues" evidence="7">
    <location>
        <begin position="193"/>
        <end position="210"/>
    </location>
</feature>
<dbReference type="SMART" id="SM00128">
    <property type="entry name" value="IPPc"/>
    <property type="match status" value="1"/>
</dbReference>
<dbReference type="Proteomes" id="UP000027135">
    <property type="component" value="Unassembled WGS sequence"/>
</dbReference>
<evidence type="ECO:0000256" key="7">
    <source>
        <dbReference type="SAM" id="MobiDB-lite"/>
    </source>
</evidence>
<feature type="compositionally biased region" description="Low complexity" evidence="7">
    <location>
        <begin position="250"/>
        <end position="276"/>
    </location>
</feature>
<reference evidence="9 10" key="1">
    <citation type="journal article" date="2014" name="Nat. Commun.">
        <title>Molecular traces of alternative social organization in a termite genome.</title>
        <authorList>
            <person name="Terrapon N."/>
            <person name="Li C."/>
            <person name="Robertson H.M."/>
            <person name="Ji L."/>
            <person name="Meng X."/>
            <person name="Booth W."/>
            <person name="Chen Z."/>
            <person name="Childers C.P."/>
            <person name="Glastad K.M."/>
            <person name="Gokhale K."/>
            <person name="Gowin J."/>
            <person name="Gronenberg W."/>
            <person name="Hermansen R.A."/>
            <person name="Hu H."/>
            <person name="Hunt B.G."/>
            <person name="Huylmans A.K."/>
            <person name="Khalil S.M."/>
            <person name="Mitchell R.D."/>
            <person name="Munoz-Torres M.C."/>
            <person name="Mustard J.A."/>
            <person name="Pan H."/>
            <person name="Reese J.T."/>
            <person name="Scharf M.E."/>
            <person name="Sun F."/>
            <person name="Vogel H."/>
            <person name="Xiao J."/>
            <person name="Yang W."/>
            <person name="Yang Z."/>
            <person name="Yang Z."/>
            <person name="Zhou J."/>
            <person name="Zhu J."/>
            <person name="Brent C.S."/>
            <person name="Elsik C.G."/>
            <person name="Goodisman M.A."/>
            <person name="Liberles D.A."/>
            <person name="Roe R.M."/>
            <person name="Vargo E.L."/>
            <person name="Vilcinskas A."/>
            <person name="Wang J."/>
            <person name="Bornberg-Bauer E."/>
            <person name="Korb J."/>
            <person name="Zhang G."/>
            <person name="Liebig J."/>
        </authorList>
    </citation>
    <scope>NUCLEOTIDE SEQUENCE [LARGE SCALE GENOMIC DNA]</scope>
    <source>
        <tissue evidence="9">Whole organism</tissue>
    </source>
</reference>
<dbReference type="PANTHER" id="PTHR47039">
    <property type="entry name" value="INOSITOL POLYPHOSPHATE 5-PHOSPHATASE E"/>
    <property type="match status" value="1"/>
</dbReference>
<feature type="region of interest" description="Disordered" evidence="7">
    <location>
        <begin position="184"/>
        <end position="311"/>
    </location>
</feature>
<evidence type="ECO:0000313" key="9">
    <source>
        <dbReference type="EMBL" id="KDR24280.1"/>
    </source>
</evidence>
<dbReference type="OMA" id="CESTPPM"/>
<dbReference type="OrthoDB" id="2248459at2759"/>
<dbReference type="InterPro" id="IPR000300">
    <property type="entry name" value="IPPc"/>
</dbReference>
<dbReference type="InParanoid" id="A0A067RTZ0"/>
<dbReference type="eggNOG" id="KOG0565">
    <property type="taxonomic scope" value="Eukaryota"/>
</dbReference>
<name>A0A067RTZ0_ZOONE</name>
<evidence type="ECO:0000256" key="3">
    <source>
        <dbReference type="ARBA" id="ARBA00022801"/>
    </source>
</evidence>
<comment type="subcellular location">
    <subcellularLocation>
        <location evidence="1">Cell projection</location>
        <location evidence="1">Cilium</location>
    </subcellularLocation>
</comment>
<evidence type="ECO:0000256" key="4">
    <source>
        <dbReference type="ARBA" id="ARBA00023098"/>
    </source>
</evidence>
<feature type="compositionally biased region" description="Low complexity" evidence="7">
    <location>
        <begin position="211"/>
        <end position="227"/>
    </location>
</feature>
<dbReference type="GO" id="GO:0046856">
    <property type="term" value="P:phosphatidylinositol dephosphorylation"/>
    <property type="evidence" value="ECO:0007669"/>
    <property type="project" value="InterPro"/>
</dbReference>
<protein>
    <recommendedName>
        <fullName evidence="2">phosphoinositide 5-phosphatase</fullName>
        <ecNumber evidence="2">3.1.3.36</ecNumber>
    </recommendedName>
    <alternativeName>
        <fullName evidence="6">Phosphatidylinositol 4,5-bisphosphate 5-phosphatase</fullName>
    </alternativeName>
</protein>
<evidence type="ECO:0000259" key="8">
    <source>
        <dbReference type="SMART" id="SM00128"/>
    </source>
</evidence>
<keyword evidence="3" id="KW-0378">Hydrolase</keyword>
<feature type="region of interest" description="Disordered" evidence="7">
    <location>
        <begin position="54"/>
        <end position="109"/>
    </location>
</feature>
<dbReference type="Gene3D" id="3.60.10.10">
    <property type="entry name" value="Endonuclease/exonuclease/phosphatase"/>
    <property type="match status" value="1"/>
</dbReference>
<organism evidence="9 10">
    <name type="scientific">Zootermopsis nevadensis</name>
    <name type="common">Dampwood termite</name>
    <dbReference type="NCBI Taxonomy" id="136037"/>
    <lineage>
        <taxon>Eukaryota</taxon>
        <taxon>Metazoa</taxon>
        <taxon>Ecdysozoa</taxon>
        <taxon>Arthropoda</taxon>
        <taxon>Hexapoda</taxon>
        <taxon>Insecta</taxon>
        <taxon>Pterygota</taxon>
        <taxon>Neoptera</taxon>
        <taxon>Polyneoptera</taxon>
        <taxon>Dictyoptera</taxon>
        <taxon>Blattodea</taxon>
        <taxon>Blattoidea</taxon>
        <taxon>Termitoidae</taxon>
        <taxon>Termopsidae</taxon>
        <taxon>Zootermopsis</taxon>
    </lineage>
</organism>
<evidence type="ECO:0000313" key="10">
    <source>
        <dbReference type="Proteomes" id="UP000027135"/>
    </source>
</evidence>
<feature type="domain" description="Inositol polyphosphate-related phosphatase" evidence="8">
    <location>
        <begin position="377"/>
        <end position="687"/>
    </location>
</feature>
<proteinExistence type="predicted"/>
<dbReference type="GO" id="GO:0004439">
    <property type="term" value="F:phosphatidylinositol-4,5-bisphosphate 5-phosphatase activity"/>
    <property type="evidence" value="ECO:0007669"/>
    <property type="project" value="UniProtKB-EC"/>
</dbReference>
<feature type="compositionally biased region" description="Basic and acidic residues" evidence="7">
    <location>
        <begin position="81"/>
        <end position="97"/>
    </location>
</feature>
<feature type="region of interest" description="Disordered" evidence="7">
    <location>
        <begin position="125"/>
        <end position="146"/>
    </location>
</feature>
<dbReference type="FunCoup" id="A0A067RTZ0">
    <property type="interactions" value="1109"/>
</dbReference>